<dbReference type="Gene3D" id="1.10.10.60">
    <property type="entry name" value="Homeodomain-like"/>
    <property type="match status" value="1"/>
</dbReference>
<dbReference type="InterPro" id="IPR018060">
    <property type="entry name" value="HTH_AraC"/>
</dbReference>
<gene>
    <name evidence="5" type="ORF">ACFQ3F_10945</name>
</gene>
<evidence type="ECO:0000256" key="3">
    <source>
        <dbReference type="ARBA" id="ARBA00023163"/>
    </source>
</evidence>
<dbReference type="InterPro" id="IPR050204">
    <property type="entry name" value="AraC_XylS_family_regulators"/>
</dbReference>
<feature type="domain" description="HTH araC/xylS-type" evidence="4">
    <location>
        <begin position="222"/>
        <end position="320"/>
    </location>
</feature>
<dbReference type="InterPro" id="IPR032783">
    <property type="entry name" value="AraC_lig"/>
</dbReference>
<keyword evidence="1" id="KW-0805">Transcription regulation</keyword>
<accession>A0ABW3VZK7</accession>
<evidence type="ECO:0000259" key="4">
    <source>
        <dbReference type="PROSITE" id="PS01124"/>
    </source>
</evidence>
<reference evidence="6" key="1">
    <citation type="journal article" date="2019" name="Int. J. Syst. Evol. Microbiol.">
        <title>The Global Catalogue of Microorganisms (GCM) 10K type strain sequencing project: providing services to taxonomists for standard genome sequencing and annotation.</title>
        <authorList>
            <consortium name="The Broad Institute Genomics Platform"/>
            <consortium name="The Broad Institute Genome Sequencing Center for Infectious Disease"/>
            <person name="Wu L."/>
            <person name="Ma J."/>
        </authorList>
    </citation>
    <scope>NUCLEOTIDE SEQUENCE [LARGE SCALE GENOMIC DNA]</scope>
    <source>
        <strain evidence="6">CCUG 52478</strain>
    </source>
</reference>
<evidence type="ECO:0000313" key="5">
    <source>
        <dbReference type="EMBL" id="MFD1248304.1"/>
    </source>
</evidence>
<dbReference type="SUPFAM" id="SSF46689">
    <property type="entry name" value="Homeodomain-like"/>
    <property type="match status" value="2"/>
</dbReference>
<dbReference type="InterPro" id="IPR014710">
    <property type="entry name" value="RmlC-like_jellyroll"/>
</dbReference>
<dbReference type="PANTHER" id="PTHR46796:SF7">
    <property type="entry name" value="ARAC FAMILY TRANSCRIPTIONAL REGULATOR"/>
    <property type="match status" value="1"/>
</dbReference>
<keyword evidence="2" id="KW-0238">DNA-binding</keyword>
<evidence type="ECO:0000313" key="6">
    <source>
        <dbReference type="Proteomes" id="UP001597229"/>
    </source>
</evidence>
<dbReference type="EMBL" id="JBHTLX010000015">
    <property type="protein sequence ID" value="MFD1248304.1"/>
    <property type="molecule type" value="Genomic_DNA"/>
</dbReference>
<evidence type="ECO:0000256" key="1">
    <source>
        <dbReference type="ARBA" id="ARBA00023015"/>
    </source>
</evidence>
<name>A0ABW3VZK7_9ACTN</name>
<comment type="caution">
    <text evidence="5">The sequence shown here is derived from an EMBL/GenBank/DDBJ whole genome shotgun (WGS) entry which is preliminary data.</text>
</comment>
<dbReference type="SMART" id="SM00342">
    <property type="entry name" value="HTH_ARAC"/>
    <property type="match status" value="1"/>
</dbReference>
<dbReference type="Pfam" id="PF12852">
    <property type="entry name" value="Cupin_6"/>
    <property type="match status" value="1"/>
</dbReference>
<dbReference type="Gene3D" id="2.60.120.10">
    <property type="entry name" value="Jelly Rolls"/>
    <property type="match status" value="1"/>
</dbReference>
<dbReference type="Pfam" id="PF12833">
    <property type="entry name" value="HTH_18"/>
    <property type="match status" value="1"/>
</dbReference>
<dbReference type="RefSeq" id="WP_367918209.1">
    <property type="nucleotide sequence ID" value="NZ_BAABAC010000008.1"/>
</dbReference>
<organism evidence="5 6">
    <name type="scientific">Nocardioides ginsengisoli</name>
    <dbReference type="NCBI Taxonomy" id="363868"/>
    <lineage>
        <taxon>Bacteria</taxon>
        <taxon>Bacillati</taxon>
        <taxon>Actinomycetota</taxon>
        <taxon>Actinomycetes</taxon>
        <taxon>Propionibacteriales</taxon>
        <taxon>Nocardioidaceae</taxon>
        <taxon>Nocardioides</taxon>
    </lineage>
</organism>
<dbReference type="PROSITE" id="PS01124">
    <property type="entry name" value="HTH_ARAC_FAMILY_2"/>
    <property type="match status" value="1"/>
</dbReference>
<protein>
    <submittedName>
        <fullName evidence="5">AraC family transcriptional regulator</fullName>
    </submittedName>
</protein>
<dbReference type="PANTHER" id="PTHR46796">
    <property type="entry name" value="HTH-TYPE TRANSCRIPTIONAL ACTIVATOR RHAS-RELATED"/>
    <property type="match status" value="1"/>
</dbReference>
<dbReference type="InterPro" id="IPR018062">
    <property type="entry name" value="HTH_AraC-typ_CS"/>
</dbReference>
<proteinExistence type="predicted"/>
<dbReference type="PROSITE" id="PS00041">
    <property type="entry name" value="HTH_ARAC_FAMILY_1"/>
    <property type="match status" value="1"/>
</dbReference>
<dbReference type="InterPro" id="IPR011051">
    <property type="entry name" value="RmlC_Cupin_sf"/>
</dbReference>
<dbReference type="Proteomes" id="UP001597229">
    <property type="component" value="Unassembled WGS sequence"/>
</dbReference>
<evidence type="ECO:0000256" key="2">
    <source>
        <dbReference type="ARBA" id="ARBA00023125"/>
    </source>
</evidence>
<keyword evidence="6" id="KW-1185">Reference proteome</keyword>
<dbReference type="SUPFAM" id="SSF51182">
    <property type="entry name" value="RmlC-like cupins"/>
    <property type="match status" value="1"/>
</dbReference>
<sequence>MVDPDPTVALHDALGRIRVQGAIFLHAEYTEGWAYRSVPAEDLARMLAPQARRVIPFHLVAAGRCWIEVDGVRHWADQGDVIVIPYGDPHQMGGTEDAEVVDAATLVAPPPWEVMPFIQYGAGGDLTHVVCGYLTSDDSLFDADLRALPRVLVVRPEGPAAQWVRASIDYALDRTSLVAPDRATTPADLVQLLFAEVLRLHLAQTPASDIGFVRALGDPVLAPALALIHNRPGDKWSVAQLAAAAAVSESLLDDRFRAILGLSPIRYLTAWRMHLAEDLLASSDLGVAAVARRVGYESEEAFSRAFRRKHDEAPSVWRRTHGRV</sequence>
<keyword evidence="3" id="KW-0804">Transcription</keyword>
<dbReference type="InterPro" id="IPR009057">
    <property type="entry name" value="Homeodomain-like_sf"/>
</dbReference>